<protein>
    <recommendedName>
        <fullName evidence="3">BLOC-1-related complex subunit 7</fullName>
    </recommendedName>
</protein>
<dbReference type="GO" id="GO:0005765">
    <property type="term" value="C:lysosomal membrane"/>
    <property type="evidence" value="ECO:0007669"/>
    <property type="project" value="UniProtKB-SubCell"/>
</dbReference>
<evidence type="ECO:0000256" key="3">
    <source>
        <dbReference type="ARBA" id="ARBA00022295"/>
    </source>
</evidence>
<name>F2UBI2_SALR5</name>
<dbReference type="GeneID" id="16073988"/>
<gene>
    <name evidence="6" type="ORF">PTSG_05543</name>
</gene>
<dbReference type="KEGG" id="sre:PTSG_05543"/>
<dbReference type="AlphaFoldDB" id="F2UBI2"/>
<evidence type="ECO:0000256" key="4">
    <source>
        <dbReference type="ARBA" id="ARBA00023136"/>
    </source>
</evidence>
<comment type="subcellular location">
    <subcellularLocation>
        <location evidence="1">Lysosome membrane</location>
    </subcellularLocation>
</comment>
<dbReference type="RefSeq" id="XP_004993411.1">
    <property type="nucleotide sequence ID" value="XM_004993354.1"/>
</dbReference>
<comment type="similarity">
    <text evidence="2">Belongs to the BORCS7 family.</text>
</comment>
<keyword evidence="5" id="KW-0458">Lysosome</keyword>
<dbReference type="InterPro" id="IPR032143">
    <property type="entry name" value="BORCS7"/>
</dbReference>
<reference evidence="6" key="1">
    <citation type="submission" date="2009-08" db="EMBL/GenBank/DDBJ databases">
        <title>Annotation of Salpingoeca rosetta.</title>
        <authorList>
            <consortium name="The Broad Institute Genome Sequencing Platform"/>
            <person name="Russ C."/>
            <person name="Cuomo C."/>
            <person name="Burger G."/>
            <person name="Gray M.W."/>
            <person name="Holland P.W.H."/>
            <person name="King N."/>
            <person name="Lang F.B.F."/>
            <person name="Roger A.J."/>
            <person name="Ruiz-Trillo I."/>
            <person name="Young S.K."/>
            <person name="Zeng Q."/>
            <person name="Gargeya S."/>
            <person name="Alvarado L."/>
            <person name="Berlin A."/>
            <person name="Chapman S.B."/>
            <person name="Chen Z."/>
            <person name="Freedman E."/>
            <person name="Gellesch M."/>
            <person name="Goldberg J."/>
            <person name="Griggs A."/>
            <person name="Gujja S."/>
            <person name="Heilman E."/>
            <person name="Heiman D."/>
            <person name="Howarth C."/>
            <person name="Mehta T."/>
            <person name="Neiman D."/>
            <person name="Pearson M."/>
            <person name="Roberts A."/>
            <person name="Saif S."/>
            <person name="Shea T."/>
            <person name="Shenoy N."/>
            <person name="Sisk P."/>
            <person name="Stolte C."/>
            <person name="Sykes S."/>
            <person name="White J."/>
            <person name="Yandava C."/>
            <person name="Haas B."/>
            <person name="Nusbaum C."/>
            <person name="Birren B."/>
        </authorList>
    </citation>
    <scope>NUCLEOTIDE SEQUENCE [LARGE SCALE GENOMIC DNA]</scope>
    <source>
        <strain evidence="6">ATCC 50818</strain>
    </source>
</reference>
<keyword evidence="7" id="KW-1185">Reference proteome</keyword>
<accession>F2UBI2</accession>
<evidence type="ECO:0000256" key="5">
    <source>
        <dbReference type="ARBA" id="ARBA00023228"/>
    </source>
</evidence>
<dbReference type="InParanoid" id="F2UBI2"/>
<dbReference type="Proteomes" id="UP000007799">
    <property type="component" value="Unassembled WGS sequence"/>
</dbReference>
<proteinExistence type="inferred from homology"/>
<keyword evidence="4" id="KW-0472">Membrane</keyword>
<organism evidence="7">
    <name type="scientific">Salpingoeca rosetta (strain ATCC 50818 / BSB-021)</name>
    <dbReference type="NCBI Taxonomy" id="946362"/>
    <lineage>
        <taxon>Eukaryota</taxon>
        <taxon>Choanoflagellata</taxon>
        <taxon>Craspedida</taxon>
        <taxon>Salpingoecidae</taxon>
        <taxon>Salpingoeca</taxon>
    </lineage>
</organism>
<evidence type="ECO:0000313" key="6">
    <source>
        <dbReference type="EMBL" id="EGD73848.1"/>
    </source>
</evidence>
<evidence type="ECO:0000256" key="1">
    <source>
        <dbReference type="ARBA" id="ARBA00004656"/>
    </source>
</evidence>
<dbReference type="EMBL" id="GL832967">
    <property type="protein sequence ID" value="EGD73848.1"/>
    <property type="molecule type" value="Genomic_DNA"/>
</dbReference>
<dbReference type="Pfam" id="PF16088">
    <property type="entry name" value="BORCS7"/>
    <property type="match status" value="1"/>
</dbReference>
<sequence>MDAVALSQKEARAQIESLWTDVDNLVRGMTRGHAGSDTLNKAIRNFAVLDTKFLHTFESINTTQEHLESIQTSLETITTDMEQAVNDK</sequence>
<evidence type="ECO:0000313" key="7">
    <source>
        <dbReference type="Proteomes" id="UP000007799"/>
    </source>
</evidence>
<evidence type="ECO:0000256" key="2">
    <source>
        <dbReference type="ARBA" id="ARBA00005433"/>
    </source>
</evidence>